<dbReference type="SUPFAM" id="SSF54495">
    <property type="entry name" value="UBC-like"/>
    <property type="match status" value="1"/>
</dbReference>
<dbReference type="OrthoDB" id="277175at2759"/>
<dbReference type="Gene3D" id="3.10.110.10">
    <property type="entry name" value="Ubiquitin Conjugating Enzyme"/>
    <property type="match status" value="1"/>
</dbReference>
<dbReference type="SMART" id="SM00591">
    <property type="entry name" value="RWD"/>
    <property type="match status" value="1"/>
</dbReference>
<feature type="domain" description="RWD" evidence="2">
    <location>
        <begin position="9"/>
        <end position="128"/>
    </location>
</feature>
<organism evidence="3 4">
    <name type="scientific">Ascobolus immersus RN42</name>
    <dbReference type="NCBI Taxonomy" id="1160509"/>
    <lineage>
        <taxon>Eukaryota</taxon>
        <taxon>Fungi</taxon>
        <taxon>Dikarya</taxon>
        <taxon>Ascomycota</taxon>
        <taxon>Pezizomycotina</taxon>
        <taxon>Pezizomycetes</taxon>
        <taxon>Pezizales</taxon>
        <taxon>Ascobolaceae</taxon>
        <taxon>Ascobolus</taxon>
    </lineage>
</organism>
<dbReference type="EMBL" id="ML119764">
    <property type="protein sequence ID" value="RPA75406.1"/>
    <property type="molecule type" value="Genomic_DNA"/>
</dbReference>
<feature type="region of interest" description="Disordered" evidence="1">
    <location>
        <begin position="179"/>
        <end position="213"/>
    </location>
</feature>
<name>A0A3N4HQZ6_ASCIM</name>
<dbReference type="InterPro" id="IPR016135">
    <property type="entry name" value="UBQ-conjugating_enzyme/RWD"/>
</dbReference>
<dbReference type="InterPro" id="IPR040213">
    <property type="entry name" value="GIR2-like"/>
</dbReference>
<accession>A0A3N4HQZ6</accession>
<feature type="compositionally biased region" description="Basic and acidic residues" evidence="1">
    <location>
        <begin position="179"/>
        <end position="194"/>
    </location>
</feature>
<evidence type="ECO:0000256" key="1">
    <source>
        <dbReference type="SAM" id="MobiDB-lite"/>
    </source>
</evidence>
<evidence type="ECO:0000259" key="2">
    <source>
        <dbReference type="PROSITE" id="PS50908"/>
    </source>
</evidence>
<dbReference type="AlphaFoldDB" id="A0A3N4HQZ6"/>
<evidence type="ECO:0000313" key="4">
    <source>
        <dbReference type="Proteomes" id="UP000275078"/>
    </source>
</evidence>
<protein>
    <submittedName>
        <fullName evidence="3">Putative RWD domain protein</fullName>
    </submittedName>
</protein>
<dbReference type="InterPro" id="IPR006575">
    <property type="entry name" value="RWD_dom"/>
</dbReference>
<dbReference type="PROSITE" id="PS50908">
    <property type="entry name" value="RWD"/>
    <property type="match status" value="1"/>
</dbReference>
<dbReference type="Pfam" id="PF05773">
    <property type="entry name" value="RWD"/>
    <property type="match status" value="1"/>
</dbReference>
<proteinExistence type="predicted"/>
<keyword evidence="4" id="KW-1185">Reference proteome</keyword>
<dbReference type="Proteomes" id="UP000275078">
    <property type="component" value="Unassembled WGS sequence"/>
</dbReference>
<gene>
    <name evidence="3" type="ORF">BJ508DRAFT_365692</name>
</gene>
<dbReference type="PANTHER" id="PTHR12292">
    <property type="entry name" value="RWD DOMAIN-CONTAINING PROTEIN"/>
    <property type="match status" value="1"/>
</dbReference>
<dbReference type="STRING" id="1160509.A0A3N4HQZ6"/>
<evidence type="ECO:0000313" key="3">
    <source>
        <dbReference type="EMBL" id="RPA75406.1"/>
    </source>
</evidence>
<reference evidence="3 4" key="1">
    <citation type="journal article" date="2018" name="Nat. Ecol. Evol.">
        <title>Pezizomycetes genomes reveal the molecular basis of ectomycorrhizal truffle lifestyle.</title>
        <authorList>
            <person name="Murat C."/>
            <person name="Payen T."/>
            <person name="Noel B."/>
            <person name="Kuo A."/>
            <person name="Morin E."/>
            <person name="Chen J."/>
            <person name="Kohler A."/>
            <person name="Krizsan K."/>
            <person name="Balestrini R."/>
            <person name="Da Silva C."/>
            <person name="Montanini B."/>
            <person name="Hainaut M."/>
            <person name="Levati E."/>
            <person name="Barry K.W."/>
            <person name="Belfiori B."/>
            <person name="Cichocki N."/>
            <person name="Clum A."/>
            <person name="Dockter R.B."/>
            <person name="Fauchery L."/>
            <person name="Guy J."/>
            <person name="Iotti M."/>
            <person name="Le Tacon F."/>
            <person name="Lindquist E.A."/>
            <person name="Lipzen A."/>
            <person name="Malagnac F."/>
            <person name="Mello A."/>
            <person name="Molinier V."/>
            <person name="Miyauchi S."/>
            <person name="Poulain J."/>
            <person name="Riccioni C."/>
            <person name="Rubini A."/>
            <person name="Sitrit Y."/>
            <person name="Splivallo R."/>
            <person name="Traeger S."/>
            <person name="Wang M."/>
            <person name="Zifcakova L."/>
            <person name="Wipf D."/>
            <person name="Zambonelli A."/>
            <person name="Paolocci F."/>
            <person name="Nowrousian M."/>
            <person name="Ottonello S."/>
            <person name="Baldrian P."/>
            <person name="Spatafora J.W."/>
            <person name="Henrissat B."/>
            <person name="Nagy L.G."/>
            <person name="Aury J.M."/>
            <person name="Wincker P."/>
            <person name="Grigoriev I.V."/>
            <person name="Bonfante P."/>
            <person name="Martin F.M."/>
        </authorList>
    </citation>
    <scope>NUCLEOTIDE SEQUENCE [LARGE SCALE GENOMIC DNA]</scope>
    <source>
        <strain evidence="3 4">RN42</strain>
    </source>
</reference>
<sequence>MPLNEEQQQEIEVLESIYPDELTAVGEDEYTILLTLDPPVQPPPPADGEDEEEPPQIIFRFKYPPKYPDVAPIIDISIPHEHASPPYLDFSEDKDALLATLTDAIEENLGFAMIFTLVTMMKDSCESLMASRHNAIEAAREAEKRKLEEKEMEKFRGTKVTRESFLEWRNRFVAEMEEKRRAEEKAREEEELKATRGKSANLTSGEKTRKLTGKQLWTMGLAGTYDEGDEEVDVGKLSLEEKK</sequence>